<proteinExistence type="predicted"/>
<keyword evidence="3" id="KW-1185">Reference proteome</keyword>
<dbReference type="RefSeq" id="WP_272470846.1">
    <property type="nucleotide sequence ID" value="NZ_JAMRYU010000038.1"/>
</dbReference>
<evidence type="ECO:0008006" key="4">
    <source>
        <dbReference type="Google" id="ProtNLM"/>
    </source>
</evidence>
<keyword evidence="1" id="KW-1133">Transmembrane helix</keyword>
<reference evidence="2" key="1">
    <citation type="submission" date="2022-05" db="EMBL/GenBank/DDBJ databases">
        <title>Draft genome sequence of Clostridium tertium strain CP3 isolated from Peru.</title>
        <authorList>
            <person name="Hurtado R."/>
            <person name="Lima L."/>
            <person name="Sousa T."/>
            <person name="Jaiswal A.K."/>
            <person name="Tiwari S."/>
            <person name="Maturrano L."/>
            <person name="Brenig B."/>
            <person name="Azevedo V."/>
        </authorList>
    </citation>
    <scope>NUCLEOTIDE SEQUENCE</scope>
    <source>
        <strain evidence="2">CP3</strain>
    </source>
</reference>
<name>A0A9X3XSW6_9CLOT</name>
<keyword evidence="1" id="KW-0472">Membrane</keyword>
<protein>
    <recommendedName>
        <fullName evidence="4">SH3 domain-containing protein</fullName>
    </recommendedName>
</protein>
<gene>
    <name evidence="2" type="ORF">NE398_20705</name>
</gene>
<dbReference type="Proteomes" id="UP001141183">
    <property type="component" value="Unassembled WGS sequence"/>
</dbReference>
<evidence type="ECO:0000313" key="3">
    <source>
        <dbReference type="Proteomes" id="UP001141183"/>
    </source>
</evidence>
<organism evidence="2 3">
    <name type="scientific">Clostridium tertium</name>
    <dbReference type="NCBI Taxonomy" id="1559"/>
    <lineage>
        <taxon>Bacteria</taxon>
        <taxon>Bacillati</taxon>
        <taxon>Bacillota</taxon>
        <taxon>Clostridia</taxon>
        <taxon>Eubacteriales</taxon>
        <taxon>Clostridiaceae</taxon>
        <taxon>Clostridium</taxon>
    </lineage>
</organism>
<evidence type="ECO:0000313" key="2">
    <source>
        <dbReference type="EMBL" id="MDC4242552.1"/>
    </source>
</evidence>
<sequence>MKYILFIILILSLIVLYFYYEKKLELMRKQLMITSHQYNNIRNKYDVPKKANNNLSIRFITPSYKTGIINTDSKLYIAPLDSSQIIRKTNIRMEVLVLDSAESNNQTWYYVNLPIDNCINCRGWINSKDVSMFYSESASISKSN</sequence>
<feature type="transmembrane region" description="Helical" evidence="1">
    <location>
        <begin position="6"/>
        <end position="22"/>
    </location>
</feature>
<accession>A0A9X3XSW6</accession>
<evidence type="ECO:0000256" key="1">
    <source>
        <dbReference type="SAM" id="Phobius"/>
    </source>
</evidence>
<comment type="caution">
    <text evidence="2">The sequence shown here is derived from an EMBL/GenBank/DDBJ whole genome shotgun (WGS) entry which is preliminary data.</text>
</comment>
<keyword evidence="1" id="KW-0812">Transmembrane</keyword>
<dbReference type="EMBL" id="JAMRYU010000038">
    <property type="protein sequence ID" value="MDC4242552.1"/>
    <property type="molecule type" value="Genomic_DNA"/>
</dbReference>
<dbReference type="AlphaFoldDB" id="A0A9X3XSW6"/>